<feature type="compositionally biased region" description="Pro residues" evidence="1">
    <location>
        <begin position="13"/>
        <end position="29"/>
    </location>
</feature>
<feature type="compositionally biased region" description="Polar residues" evidence="1">
    <location>
        <begin position="248"/>
        <end position="257"/>
    </location>
</feature>
<evidence type="ECO:0000313" key="3">
    <source>
        <dbReference type="Proteomes" id="UP001197093"/>
    </source>
</evidence>
<evidence type="ECO:0000313" key="2">
    <source>
        <dbReference type="EMBL" id="KAG7291826.1"/>
    </source>
</evidence>
<organism evidence="2 3">
    <name type="scientific">Staphylotrichum longicolle</name>
    <dbReference type="NCBI Taxonomy" id="669026"/>
    <lineage>
        <taxon>Eukaryota</taxon>
        <taxon>Fungi</taxon>
        <taxon>Dikarya</taxon>
        <taxon>Ascomycota</taxon>
        <taxon>Pezizomycotina</taxon>
        <taxon>Sordariomycetes</taxon>
        <taxon>Sordariomycetidae</taxon>
        <taxon>Sordariales</taxon>
        <taxon>Chaetomiaceae</taxon>
        <taxon>Staphylotrichum</taxon>
    </lineage>
</organism>
<feature type="compositionally biased region" description="Basic and acidic residues" evidence="1">
    <location>
        <begin position="233"/>
        <end position="244"/>
    </location>
</feature>
<protein>
    <submittedName>
        <fullName evidence="2">Uncharacterized protein</fullName>
    </submittedName>
</protein>
<feature type="compositionally biased region" description="Polar residues" evidence="1">
    <location>
        <begin position="63"/>
        <end position="73"/>
    </location>
</feature>
<feature type="compositionally biased region" description="Polar residues" evidence="1">
    <location>
        <begin position="403"/>
        <end position="429"/>
    </location>
</feature>
<gene>
    <name evidence="2" type="ORF">NEMBOFW57_001847</name>
</gene>
<accession>A0AAD4I207</accession>
<feature type="compositionally biased region" description="Basic and acidic residues" evidence="1">
    <location>
        <begin position="525"/>
        <end position="543"/>
    </location>
</feature>
<proteinExistence type="predicted"/>
<feature type="compositionally biased region" description="Basic residues" evidence="1">
    <location>
        <begin position="450"/>
        <end position="459"/>
    </location>
</feature>
<evidence type="ECO:0000256" key="1">
    <source>
        <dbReference type="SAM" id="MobiDB-lite"/>
    </source>
</evidence>
<dbReference type="Proteomes" id="UP001197093">
    <property type="component" value="Unassembled WGS sequence"/>
</dbReference>
<name>A0AAD4I207_9PEZI</name>
<feature type="compositionally biased region" description="Polar residues" evidence="1">
    <location>
        <begin position="113"/>
        <end position="128"/>
    </location>
</feature>
<reference evidence="2" key="1">
    <citation type="submission" date="2023-02" db="EMBL/GenBank/DDBJ databases">
        <authorList>
            <person name="Palmer J.M."/>
        </authorList>
    </citation>
    <scope>NUCLEOTIDE SEQUENCE</scope>
    <source>
        <strain evidence="2">FW57</strain>
    </source>
</reference>
<feature type="region of interest" description="Disordered" evidence="1">
    <location>
        <begin position="1"/>
        <end position="178"/>
    </location>
</feature>
<sequence length="612" mass="65990">MGPYPQYGWPEVPMQPGPPMFYPFPPPVPMYHSGGPVQAAGQYGFPPPPPQVEPQTPTAHGPESQNHAHSGQASLPLAHNSPAPDPQTEPSNNCSVQTKPPSAEEAFPGKPSPTRSPAASIHSSTENMSIRVRLPVQPADTEPEKSPVRTPSRNKLRRDSPVRQLTFGDIPPPAIAVDTEPKQCPVLIEDHNKIRGDSPVRRITFGDFAPPEEQTENVTNGSSQANEEPAPSNKKEGDNTREVFEWQFNPSSSSRNSGDIRLEPDYTGTVIHRKPRRQRVPWEEDRENGSYGFWNHYHGSYPAHPSPHGANGMLHPPPLPHHYPHPMYQGRSRPSDGHFPPQGFHGPQQTHFKDSPPKQWNGHHSPPAPGVQAPESGSPLRPDEPGPTKPQKKKKFNKHKNKSGPNSQTQSRSTTPLPQAASGNATPKDNGTAAPGAVNLNGSANSTAKGKGKGNRKAATRSTNPVPPEPTAEKHSDNGNGNGGGEDIYNATPPPPKKNRGTGCVPASGADQAQAQKIPNDDEAGDHKAVKRSDLVKKTKGDGNEPNGVVAVVVEEGGGGDTNKGANDKKDEEQGGDFRAGAGGSLRVPRNRKWNKNAAKRMDVREFFKEEN</sequence>
<feature type="compositionally biased region" description="Polar residues" evidence="1">
    <location>
        <begin position="88"/>
        <end position="100"/>
    </location>
</feature>
<dbReference type="AlphaFoldDB" id="A0AAD4I207"/>
<feature type="compositionally biased region" description="Polar residues" evidence="1">
    <location>
        <begin position="216"/>
        <end position="226"/>
    </location>
</feature>
<dbReference type="EMBL" id="JAHCVI010000001">
    <property type="protein sequence ID" value="KAG7291826.1"/>
    <property type="molecule type" value="Genomic_DNA"/>
</dbReference>
<feature type="region of interest" description="Disordered" evidence="1">
    <location>
        <begin position="198"/>
        <end position="594"/>
    </location>
</feature>
<feature type="compositionally biased region" description="Basic residues" evidence="1">
    <location>
        <begin position="390"/>
        <end position="402"/>
    </location>
</feature>
<keyword evidence="3" id="KW-1185">Reference proteome</keyword>
<comment type="caution">
    <text evidence="2">The sequence shown here is derived from an EMBL/GenBank/DDBJ whole genome shotgun (WGS) entry which is preliminary data.</text>
</comment>